<feature type="domain" description="Phosphotyrosine protein phosphatase I" evidence="2">
    <location>
        <begin position="3"/>
        <end position="131"/>
    </location>
</feature>
<organism evidence="3 4">
    <name type="scientific">Thermosulfurimonas marina</name>
    <dbReference type="NCBI Taxonomy" id="2047767"/>
    <lineage>
        <taxon>Bacteria</taxon>
        <taxon>Pseudomonadati</taxon>
        <taxon>Thermodesulfobacteriota</taxon>
        <taxon>Thermodesulfobacteria</taxon>
        <taxon>Thermodesulfobacteriales</taxon>
        <taxon>Thermodesulfobacteriaceae</taxon>
        <taxon>Thermosulfurimonas</taxon>
    </lineage>
</organism>
<dbReference type="Gene3D" id="3.40.50.2300">
    <property type="match status" value="1"/>
</dbReference>
<dbReference type="SUPFAM" id="SSF52788">
    <property type="entry name" value="Phosphotyrosine protein phosphatases I"/>
    <property type="match status" value="1"/>
</dbReference>
<dbReference type="InterPro" id="IPR036196">
    <property type="entry name" value="Ptyr_pPase_sf"/>
</dbReference>
<name>A0A6H1WTL4_9BACT</name>
<dbReference type="CDD" id="cd16345">
    <property type="entry name" value="LMWP_ArsC"/>
    <property type="match status" value="1"/>
</dbReference>
<dbReference type="Pfam" id="PF01451">
    <property type="entry name" value="LMWPc"/>
    <property type="match status" value="1"/>
</dbReference>
<reference evidence="3 4" key="1">
    <citation type="submission" date="2019-08" db="EMBL/GenBank/DDBJ databases">
        <title>Complete genome sequence of Thermosulfurimonas marina SU872T, an anaerobic thermophilic chemolithoautotrophic bacterium isolated from a shallow marine hydrothermal vent.</title>
        <authorList>
            <person name="Allioux M."/>
            <person name="Jebbar M."/>
            <person name="Slobodkina G."/>
            <person name="Slobodkin A."/>
            <person name="Moalic Y."/>
            <person name="Frolova A."/>
            <person name="Shao Z."/>
            <person name="Alain K."/>
        </authorList>
    </citation>
    <scope>NUCLEOTIDE SEQUENCE [LARGE SCALE GENOMIC DNA]</scope>
    <source>
        <strain evidence="3 4">SU872</strain>
    </source>
</reference>
<dbReference type="EMBL" id="CP042909">
    <property type="protein sequence ID" value="QJA06520.1"/>
    <property type="molecule type" value="Genomic_DNA"/>
</dbReference>
<dbReference type="PANTHER" id="PTHR43428">
    <property type="entry name" value="ARSENATE REDUCTASE"/>
    <property type="match status" value="1"/>
</dbReference>
<evidence type="ECO:0000313" key="4">
    <source>
        <dbReference type="Proteomes" id="UP000501253"/>
    </source>
</evidence>
<proteinExistence type="predicted"/>
<evidence type="ECO:0000256" key="1">
    <source>
        <dbReference type="ARBA" id="ARBA00022849"/>
    </source>
</evidence>
<dbReference type="Proteomes" id="UP000501253">
    <property type="component" value="Chromosome"/>
</dbReference>
<dbReference type="PANTHER" id="PTHR43428:SF1">
    <property type="entry name" value="ARSENATE REDUCTASE"/>
    <property type="match status" value="1"/>
</dbReference>
<dbReference type="RefSeq" id="WP_168719870.1">
    <property type="nucleotide sequence ID" value="NZ_CP042909.1"/>
</dbReference>
<dbReference type="GO" id="GO:0046685">
    <property type="term" value="P:response to arsenic-containing substance"/>
    <property type="evidence" value="ECO:0007669"/>
    <property type="project" value="UniProtKB-KW"/>
</dbReference>
<dbReference type="AlphaFoldDB" id="A0A6H1WTL4"/>
<sequence length="138" mass="15604">MAKRVLFVCTENACRSQMAEALANHFFRDRVRAFSAGVRPKEVHPLAREVLSELGIETSGLRSKHLDEFSGEEFDLVVTLCDSAAAECPYFPGARRRIHLPFPDPSREGTPEAFRRVRDLILAELRKLFEKEGHYGGT</sequence>
<dbReference type="InterPro" id="IPR023485">
    <property type="entry name" value="Ptyr_pPase"/>
</dbReference>
<evidence type="ECO:0000313" key="3">
    <source>
        <dbReference type="EMBL" id="QJA06520.1"/>
    </source>
</evidence>
<keyword evidence="1" id="KW-0059">Arsenical resistance</keyword>
<evidence type="ECO:0000259" key="2">
    <source>
        <dbReference type="SMART" id="SM00226"/>
    </source>
</evidence>
<keyword evidence="4" id="KW-1185">Reference proteome</keyword>
<dbReference type="KEGG" id="tmai:FVE67_06795"/>
<protein>
    <submittedName>
        <fullName evidence="3">Arsenate reductase ArsC</fullName>
    </submittedName>
</protein>
<accession>A0A6H1WTL4</accession>
<dbReference type="SMART" id="SM00226">
    <property type="entry name" value="LMWPc"/>
    <property type="match status" value="1"/>
</dbReference>
<gene>
    <name evidence="3" type="ORF">FVE67_06795</name>
</gene>